<dbReference type="PANTHER" id="PTHR33824:SF7">
    <property type="entry name" value="POLYKETIDE CYCLASE_DEHYDRASE AND LIPID TRANSPORT SUPERFAMILY PROTEIN"/>
    <property type="match status" value="1"/>
</dbReference>
<name>A0A543FXC5_9PSEU</name>
<accession>A0A543FXC5</accession>
<dbReference type="CDD" id="cd07817">
    <property type="entry name" value="SRPBCC_8"/>
    <property type="match status" value="1"/>
</dbReference>
<dbReference type="Proteomes" id="UP000319818">
    <property type="component" value="Unassembled WGS sequence"/>
</dbReference>
<keyword evidence="4" id="KW-1185">Reference proteome</keyword>
<dbReference type="AlphaFoldDB" id="A0A543FXC5"/>
<evidence type="ECO:0000256" key="1">
    <source>
        <dbReference type="SAM" id="MobiDB-lite"/>
    </source>
</evidence>
<feature type="compositionally biased region" description="Acidic residues" evidence="1">
    <location>
        <begin position="70"/>
        <end position="80"/>
    </location>
</feature>
<comment type="caution">
    <text evidence="3">The sequence shown here is derived from an EMBL/GenBank/DDBJ whole genome shotgun (WGS) entry which is preliminary data.</text>
</comment>
<evidence type="ECO:0000313" key="4">
    <source>
        <dbReference type="Proteomes" id="UP000319818"/>
    </source>
</evidence>
<feature type="region of interest" description="Disordered" evidence="1">
    <location>
        <begin position="275"/>
        <end position="387"/>
    </location>
</feature>
<organism evidence="3 4">
    <name type="scientific">Pseudonocardia cypriaca</name>
    <dbReference type="NCBI Taxonomy" id="882449"/>
    <lineage>
        <taxon>Bacteria</taxon>
        <taxon>Bacillati</taxon>
        <taxon>Actinomycetota</taxon>
        <taxon>Actinomycetes</taxon>
        <taxon>Pseudonocardiales</taxon>
        <taxon>Pseudonocardiaceae</taxon>
        <taxon>Pseudonocardia</taxon>
    </lineage>
</organism>
<feature type="compositionally biased region" description="Basic and acidic residues" evidence="1">
    <location>
        <begin position="275"/>
        <end position="289"/>
    </location>
</feature>
<dbReference type="SUPFAM" id="SSF55961">
    <property type="entry name" value="Bet v1-like"/>
    <property type="match status" value="1"/>
</dbReference>
<dbReference type="PANTHER" id="PTHR33824">
    <property type="entry name" value="POLYKETIDE CYCLASE/DEHYDRASE AND LIPID TRANSPORT SUPERFAMILY PROTEIN"/>
    <property type="match status" value="1"/>
</dbReference>
<gene>
    <name evidence="3" type="ORF">FB388_5725</name>
</gene>
<dbReference type="InterPro" id="IPR047137">
    <property type="entry name" value="ORF3"/>
</dbReference>
<evidence type="ECO:0000259" key="2">
    <source>
        <dbReference type="Pfam" id="PF03364"/>
    </source>
</evidence>
<dbReference type="OrthoDB" id="3695445at2"/>
<sequence>MAEAKERTGIADALPTDALKDAGQRLLGLVVQSAAENATARINGLSDRLTSVAENPGQGIGTVFGRQRDEAEDSDDDGDDESRPGLLKRGFSALKEKIGNVFGGGGSGGQGKKLKVTVISENQDVGLPLRTTYNLWTQFADFPTFMKKVESVEQASDEKTNWKAQVFLSHRTWEATIVEQVPDSHIVWRSKGAKGHVDGAVTFTELGPNLTRVMLVLEYHPQGLFERTGNLWRAQGRRARLEFQHFRRHAMSNVLLHQEEVEGWRGEIHDSEVVKTHEEALEEEQRAQEQEETGEEQTAEDTGEGAEEEPYDEQPAEEEPAEGEPYDEDGAYDEEDEYADEEEPSDEDFLEDEYADEEQEPAEDAEPDTGADEAREPVAASRSRRER</sequence>
<feature type="domain" description="Coenzyme Q-binding protein COQ10 START" evidence="2">
    <location>
        <begin position="125"/>
        <end position="245"/>
    </location>
</feature>
<dbReference type="InterPro" id="IPR005031">
    <property type="entry name" value="COQ10_START"/>
</dbReference>
<protein>
    <submittedName>
        <fullName evidence="3">Polyketide cyclase/dehydrase/lipid transport protein</fullName>
    </submittedName>
</protein>
<reference evidence="3 4" key="1">
    <citation type="submission" date="2019-06" db="EMBL/GenBank/DDBJ databases">
        <title>Sequencing the genomes of 1000 actinobacteria strains.</title>
        <authorList>
            <person name="Klenk H.-P."/>
        </authorList>
    </citation>
    <scope>NUCLEOTIDE SEQUENCE [LARGE SCALE GENOMIC DNA]</scope>
    <source>
        <strain evidence="3 4">DSM 45511</strain>
    </source>
</reference>
<dbReference type="InterPro" id="IPR023393">
    <property type="entry name" value="START-like_dom_sf"/>
</dbReference>
<dbReference type="EMBL" id="VFPH01000002">
    <property type="protein sequence ID" value="TQM38486.1"/>
    <property type="molecule type" value="Genomic_DNA"/>
</dbReference>
<dbReference type="RefSeq" id="WP_142105154.1">
    <property type="nucleotide sequence ID" value="NZ_VFPH01000002.1"/>
</dbReference>
<feature type="region of interest" description="Disordered" evidence="1">
    <location>
        <begin position="50"/>
        <end position="86"/>
    </location>
</feature>
<proteinExistence type="predicted"/>
<feature type="compositionally biased region" description="Acidic residues" evidence="1">
    <location>
        <begin position="290"/>
        <end position="371"/>
    </location>
</feature>
<evidence type="ECO:0000313" key="3">
    <source>
        <dbReference type="EMBL" id="TQM38486.1"/>
    </source>
</evidence>
<dbReference type="Gene3D" id="3.30.530.20">
    <property type="match status" value="1"/>
</dbReference>
<dbReference type="Pfam" id="PF03364">
    <property type="entry name" value="Polyketide_cyc"/>
    <property type="match status" value="1"/>
</dbReference>